<feature type="binding site" evidence="19">
    <location>
        <position position="973"/>
    </location>
    <ligand>
        <name>ATP</name>
        <dbReference type="ChEBI" id="CHEBI:30616"/>
    </ligand>
</feature>
<dbReference type="SUPFAM" id="SSF56112">
    <property type="entry name" value="Protein kinase-like (PK-like)"/>
    <property type="match status" value="1"/>
</dbReference>
<feature type="binding site" evidence="20">
    <location>
        <position position="987"/>
    </location>
    <ligand>
        <name>Mg(2+)</name>
        <dbReference type="ChEBI" id="CHEBI:18420"/>
    </ligand>
</feature>
<dbReference type="InterPro" id="IPR017441">
    <property type="entry name" value="Protein_kinase_ATP_BS"/>
</dbReference>
<feature type="binding site" evidence="20">
    <location>
        <position position="974"/>
    </location>
    <ligand>
        <name>Mg(2+)</name>
        <dbReference type="ChEBI" id="CHEBI:18420"/>
    </ligand>
</feature>
<keyword evidence="3" id="KW-0597">Phosphoprotein</keyword>
<feature type="binding site" evidence="19">
    <location>
        <begin position="740"/>
        <end position="747"/>
    </location>
    <ligand>
        <name>ATP</name>
        <dbReference type="ChEBI" id="CHEBI:30616"/>
    </ligand>
</feature>
<dbReference type="GO" id="GO:0030097">
    <property type="term" value="P:hemopoiesis"/>
    <property type="evidence" value="ECO:0007669"/>
    <property type="project" value="UniProtKB-ARBA"/>
</dbReference>
<dbReference type="GO" id="GO:0007169">
    <property type="term" value="P:cell surface receptor protein tyrosine kinase signaling pathway"/>
    <property type="evidence" value="ECO:0007669"/>
    <property type="project" value="TreeGrafter"/>
</dbReference>
<evidence type="ECO:0000259" key="25">
    <source>
        <dbReference type="PROSITE" id="PS50835"/>
    </source>
</evidence>
<dbReference type="PANTHER" id="PTHR24416:SF600">
    <property type="entry name" value="PDGF- AND VEGF-RECEPTOR RELATED, ISOFORM J"/>
    <property type="match status" value="1"/>
</dbReference>
<dbReference type="PANTHER" id="PTHR24416">
    <property type="entry name" value="TYROSINE-PROTEIN KINASE RECEPTOR"/>
    <property type="match status" value="1"/>
</dbReference>
<dbReference type="GO" id="GO:0005886">
    <property type="term" value="C:plasma membrane"/>
    <property type="evidence" value="ECO:0007669"/>
    <property type="project" value="TreeGrafter"/>
</dbReference>
<evidence type="ECO:0000256" key="17">
    <source>
        <dbReference type="ARBA" id="ARBA00051243"/>
    </source>
</evidence>
<dbReference type="PROSITE" id="PS00109">
    <property type="entry name" value="PROTEIN_KINASE_TYR"/>
    <property type="match status" value="1"/>
</dbReference>
<keyword evidence="5 23" id="KW-0812">Transmembrane</keyword>
<evidence type="ECO:0000256" key="4">
    <source>
        <dbReference type="ARBA" id="ARBA00022679"/>
    </source>
</evidence>
<evidence type="ECO:0000256" key="8">
    <source>
        <dbReference type="ARBA" id="ARBA00022777"/>
    </source>
</evidence>
<dbReference type="Gene3D" id="3.30.200.20">
    <property type="entry name" value="Phosphorylase Kinase, domain 1"/>
    <property type="match status" value="1"/>
</dbReference>
<keyword evidence="13" id="KW-1015">Disulfide bond</keyword>
<dbReference type="InterPro" id="IPR000719">
    <property type="entry name" value="Prot_kinase_dom"/>
</dbReference>
<sequence length="1264" mass="141789">MIEVGENTGVTFDPTSGFHFDKPKWDSESSSLKCLAILDDKEEDMLVTIHWSIEPIYGIRPIINTDDFVHINGTFSLTCIAHIEVGILITMAWSYPALHTEPAFSSSEENYRIIESESVTHKNGEGSYETVSRKLTVINVTAEDEGNYYCNVTDAQGRLYTDVKYITVYNQSFQAFVNFSTALSKTHFLVNVGETLKLVVNVHAIPDISSVQLVWFKDGSQLGLANRDKDTGKEDSNVKNPLSTQSTNPIKLRIDHNQAILTIAKLSMKDTGVYTLVGNTTDMSTEISIVVEVKGQPYIEIINSQRFFHQNSSYNLTCAAIASPLPVISWSFFPCKPSLCGQTSRLTSAYGQWINPLDERPNNESIISTVQFSKNKTDPITKPYSVQSILNIEYANKSGIYRCYGENANGTSHVDKYFIVTTAGSEGFDINVNASEAVEEDDIMLTCQASIYNYTKLDWYKKPTREAYSSLRMMFNVTDHVVISSYIHQESTLISTLLLLKIDPSASGTYYCNATLRNANGNQSPPVVASQSPTSHVPFETKELNIIVEPISKPRLVKTNMVDKLATVYPSMMNEFYCYVTGKPKPTIEWLKNGRYFNTTGMFGVDLVDDGQRLVIHRLVTSDSGKYQCKISNRGGTLNVYSSLKVLGEASDGLSLANIMAIATFLVVALVLVFIAFAIGKRIREDRKRQIEFFTANLFNPSPLDSFDPELPLDEQVALLSYDSRWEFPDNRLKMLRTLGEGAFGRVILAEAVGLGESGDSQMVAVKMLKPNSDYSQKKALIAELKILIHLGRHLNIVNCLGAVTKNMDRGKLMVIVEYCPYGNLRDFLRERREGFIDQIDPITQQIDRKRGFRRLDESIFDIAKSTEQETDSRIPSVVNNPYYSNNNFNSNNQAALIESVRYANINSDYSGNSVQIITQANKHGINSSTEKIDPGDYHQVTTCDLIAFAFQVARGMEYLEQKRLIHRDLAARNVLVAEKGVVKICDFGLAKNIQQDDNYVKKGDAPLPIKWMAIESIGDRIFTIKSDVWSFGVLLWEIFTLGKSPYPGIPADQHFYEQLVKGYRMEQPDKCPQNVYSMMNDCWHSNPANRPNFTQLANRLGSLIEDSVRNYYLELNNPYQEANKAMITDEDAGEEINYLAMNGPCDDYENMSPMDRPSSDPFDHYDELNSIRPLQKAHTSPMEIVPMIHFDSYEDGTGKVNAEEDGVGSNYLTMDVQCLSNYLESPSSPSSTSSPKSFPSMPNYNLVIDQPAYANLSAVTCKL</sequence>
<dbReference type="GO" id="GO:0005524">
    <property type="term" value="F:ATP binding"/>
    <property type="evidence" value="ECO:0007669"/>
    <property type="project" value="UniProtKB-UniRule"/>
</dbReference>
<dbReference type="Pfam" id="PF07714">
    <property type="entry name" value="PK_Tyr_Ser-Thr"/>
    <property type="match status" value="1"/>
</dbReference>
<dbReference type="STRING" id="32264.T1KQW4"/>
<evidence type="ECO:0000256" key="3">
    <source>
        <dbReference type="ARBA" id="ARBA00022553"/>
    </source>
</evidence>
<evidence type="ECO:0000256" key="18">
    <source>
        <dbReference type="PIRSR" id="PIRSR000615-1"/>
    </source>
</evidence>
<evidence type="ECO:0000256" key="22">
    <source>
        <dbReference type="PROSITE-ProRule" id="PRU10141"/>
    </source>
</evidence>
<dbReference type="FunFam" id="2.60.40.10:FF:000107">
    <property type="entry name" value="Myosin, light chain kinase a"/>
    <property type="match status" value="1"/>
</dbReference>
<dbReference type="InterPro" id="IPR007110">
    <property type="entry name" value="Ig-like_dom"/>
</dbReference>
<dbReference type="PROSITE" id="PS50011">
    <property type="entry name" value="PROTEIN_KINASE_DOM"/>
    <property type="match status" value="1"/>
</dbReference>
<dbReference type="GO" id="GO:0004714">
    <property type="term" value="F:transmembrane receptor protein tyrosine kinase activity"/>
    <property type="evidence" value="ECO:0007669"/>
    <property type="project" value="UniProtKB-EC"/>
</dbReference>
<dbReference type="InterPro" id="IPR008266">
    <property type="entry name" value="Tyr_kinase_AS"/>
</dbReference>
<comment type="subcellular location">
    <subcellularLocation>
        <location evidence="1">Membrane</location>
        <topology evidence="1">Single-pass type I membrane protein</topology>
    </subcellularLocation>
</comment>
<keyword evidence="14" id="KW-0675">Receptor</keyword>
<dbReference type="Pfam" id="PF07679">
    <property type="entry name" value="I-set"/>
    <property type="match status" value="1"/>
</dbReference>
<evidence type="ECO:0000256" key="5">
    <source>
        <dbReference type="ARBA" id="ARBA00022692"/>
    </source>
</evidence>
<evidence type="ECO:0000256" key="9">
    <source>
        <dbReference type="ARBA" id="ARBA00022840"/>
    </source>
</evidence>
<dbReference type="InterPro" id="IPR011009">
    <property type="entry name" value="Kinase-like_dom_sf"/>
</dbReference>
<dbReference type="InterPro" id="IPR036179">
    <property type="entry name" value="Ig-like_dom_sf"/>
</dbReference>
<dbReference type="GO" id="GO:0046872">
    <property type="term" value="F:metal ion binding"/>
    <property type="evidence" value="ECO:0007669"/>
    <property type="project" value="UniProtKB-KW"/>
</dbReference>
<keyword evidence="20" id="KW-0479">Metal-binding</keyword>
<evidence type="ECO:0000256" key="21">
    <source>
        <dbReference type="PIRSR" id="PIRSR000615-4"/>
    </source>
</evidence>
<evidence type="ECO:0000256" key="11">
    <source>
        <dbReference type="ARBA" id="ARBA00023136"/>
    </source>
</evidence>
<evidence type="ECO:0000259" key="24">
    <source>
        <dbReference type="PROSITE" id="PS50011"/>
    </source>
</evidence>
<evidence type="ECO:0000256" key="19">
    <source>
        <dbReference type="PIRSR" id="PIRSR000615-2"/>
    </source>
</evidence>
<dbReference type="SUPFAM" id="SSF48726">
    <property type="entry name" value="Immunoglobulin"/>
    <property type="match status" value="5"/>
</dbReference>
<reference evidence="27" key="1">
    <citation type="submission" date="2011-08" db="EMBL/GenBank/DDBJ databases">
        <authorList>
            <person name="Rombauts S."/>
        </authorList>
    </citation>
    <scope>NUCLEOTIDE SEQUENCE</scope>
    <source>
        <strain evidence="27">London</strain>
    </source>
</reference>
<evidence type="ECO:0000256" key="10">
    <source>
        <dbReference type="ARBA" id="ARBA00022989"/>
    </source>
</evidence>
<feature type="domain" description="Ig-like" evidence="25">
    <location>
        <begin position="55"/>
        <end position="167"/>
    </location>
</feature>
<keyword evidence="8" id="KW-0418">Kinase</keyword>
<name>T1KQW4_TETUR</name>
<keyword evidence="9 19" id="KW-0067">ATP-binding</keyword>
<dbReference type="InterPro" id="IPR050122">
    <property type="entry name" value="RTK"/>
</dbReference>
<accession>T1KQW4</accession>
<keyword evidence="6" id="KW-0732">Signal</keyword>
<dbReference type="InterPro" id="IPR013098">
    <property type="entry name" value="Ig_I-set"/>
</dbReference>
<dbReference type="InterPro" id="IPR003599">
    <property type="entry name" value="Ig_sub"/>
</dbReference>
<feature type="domain" description="Ig-like" evidence="25">
    <location>
        <begin position="297"/>
        <end position="421"/>
    </location>
</feature>
<evidence type="ECO:0000313" key="27">
    <source>
        <dbReference type="Proteomes" id="UP000015104"/>
    </source>
</evidence>
<feature type="domain" description="Ig-like" evidence="25">
    <location>
        <begin position="193"/>
        <end position="288"/>
    </location>
</feature>
<feature type="transmembrane region" description="Helical" evidence="23">
    <location>
        <begin position="659"/>
        <end position="679"/>
    </location>
</feature>
<dbReference type="EMBL" id="CAEY01000382">
    <property type="status" value="NOT_ANNOTATED_CDS"/>
    <property type="molecule type" value="Genomic_DNA"/>
</dbReference>
<evidence type="ECO:0000256" key="14">
    <source>
        <dbReference type="ARBA" id="ARBA00023170"/>
    </source>
</evidence>
<feature type="domain" description="Ig-like" evidence="25">
    <location>
        <begin position="426"/>
        <end position="529"/>
    </location>
</feature>
<dbReference type="CDD" id="cd00096">
    <property type="entry name" value="Ig"/>
    <property type="match status" value="1"/>
</dbReference>
<dbReference type="InterPro" id="IPR013783">
    <property type="entry name" value="Ig-like_fold"/>
</dbReference>
<feature type="active site" description="Proton acceptor" evidence="18">
    <location>
        <position position="969"/>
    </location>
</feature>
<dbReference type="InterPro" id="IPR003598">
    <property type="entry name" value="Ig_sub2"/>
</dbReference>
<dbReference type="AlphaFoldDB" id="T1KQW4"/>
<protein>
    <recommendedName>
        <fullName evidence="2">receptor protein-tyrosine kinase</fullName>
        <ecNumber evidence="2">2.7.10.1</ecNumber>
    </recommendedName>
</protein>
<reference evidence="26" key="2">
    <citation type="submission" date="2015-06" db="UniProtKB">
        <authorList>
            <consortium name="EnsemblMetazoa"/>
        </authorList>
    </citation>
    <scope>IDENTIFICATION</scope>
</reference>
<organism evidence="26 27">
    <name type="scientific">Tetranychus urticae</name>
    <name type="common">Two-spotted spider mite</name>
    <dbReference type="NCBI Taxonomy" id="32264"/>
    <lineage>
        <taxon>Eukaryota</taxon>
        <taxon>Metazoa</taxon>
        <taxon>Ecdysozoa</taxon>
        <taxon>Arthropoda</taxon>
        <taxon>Chelicerata</taxon>
        <taxon>Arachnida</taxon>
        <taxon>Acari</taxon>
        <taxon>Acariformes</taxon>
        <taxon>Trombidiformes</taxon>
        <taxon>Prostigmata</taxon>
        <taxon>Eleutherengona</taxon>
        <taxon>Raphignathae</taxon>
        <taxon>Tetranychoidea</taxon>
        <taxon>Tetranychidae</taxon>
        <taxon>Tetranychus</taxon>
    </lineage>
</organism>
<dbReference type="eggNOG" id="KOG0200">
    <property type="taxonomic scope" value="Eukaryota"/>
</dbReference>
<feature type="domain" description="Protein kinase" evidence="24">
    <location>
        <begin position="733"/>
        <end position="1114"/>
    </location>
</feature>
<keyword evidence="16" id="KW-0393">Immunoglobulin domain</keyword>
<evidence type="ECO:0000256" key="6">
    <source>
        <dbReference type="ARBA" id="ARBA00022729"/>
    </source>
</evidence>
<feature type="domain" description="Ig-like" evidence="25">
    <location>
        <begin position="554"/>
        <end position="645"/>
    </location>
</feature>
<evidence type="ECO:0000256" key="2">
    <source>
        <dbReference type="ARBA" id="ARBA00011902"/>
    </source>
</evidence>
<dbReference type="EC" id="2.7.10.1" evidence="2"/>
<dbReference type="EnsemblMetazoa" id="tetur18g01390.1">
    <property type="protein sequence ID" value="tetur18g01390.1"/>
    <property type="gene ID" value="tetur18g01390"/>
</dbReference>
<dbReference type="GO" id="GO:0043235">
    <property type="term" value="C:receptor complex"/>
    <property type="evidence" value="ECO:0007669"/>
    <property type="project" value="TreeGrafter"/>
</dbReference>
<dbReference type="Proteomes" id="UP000015104">
    <property type="component" value="Unassembled WGS sequence"/>
</dbReference>
<dbReference type="Gene3D" id="1.10.510.10">
    <property type="entry name" value="Transferase(Phosphotransferase) domain 1"/>
    <property type="match status" value="1"/>
</dbReference>
<dbReference type="Gene3D" id="2.60.40.10">
    <property type="entry name" value="Immunoglobulins"/>
    <property type="match status" value="5"/>
</dbReference>
<comment type="catalytic activity">
    <reaction evidence="17">
        <text>L-tyrosyl-[protein] + ATP = O-phospho-L-tyrosyl-[protein] + ADP + H(+)</text>
        <dbReference type="Rhea" id="RHEA:10596"/>
        <dbReference type="Rhea" id="RHEA-COMP:10136"/>
        <dbReference type="Rhea" id="RHEA-COMP:20101"/>
        <dbReference type="ChEBI" id="CHEBI:15378"/>
        <dbReference type="ChEBI" id="CHEBI:30616"/>
        <dbReference type="ChEBI" id="CHEBI:46858"/>
        <dbReference type="ChEBI" id="CHEBI:61978"/>
        <dbReference type="ChEBI" id="CHEBI:456216"/>
        <dbReference type="EC" id="2.7.10.1"/>
    </reaction>
</comment>
<dbReference type="HOGENOM" id="CLU_000288_49_4_1"/>
<keyword evidence="20" id="KW-0460">Magnesium</keyword>
<keyword evidence="15" id="KW-0325">Glycoprotein</keyword>
<keyword evidence="7 19" id="KW-0547">Nucleotide-binding</keyword>
<dbReference type="InterPro" id="IPR020635">
    <property type="entry name" value="Tyr_kinase_cat_dom"/>
</dbReference>
<dbReference type="SMART" id="SM00409">
    <property type="entry name" value="IG"/>
    <property type="match status" value="5"/>
</dbReference>
<dbReference type="PIRSF" id="PIRSF000615">
    <property type="entry name" value="TyrPK_CSF1-R"/>
    <property type="match status" value="1"/>
</dbReference>
<dbReference type="SMART" id="SM00408">
    <property type="entry name" value="IGc2"/>
    <property type="match status" value="4"/>
</dbReference>
<dbReference type="PROSITE" id="PS00107">
    <property type="entry name" value="PROTEIN_KINASE_ATP"/>
    <property type="match status" value="1"/>
</dbReference>
<dbReference type="SMART" id="SM00219">
    <property type="entry name" value="TyrKc"/>
    <property type="match status" value="1"/>
</dbReference>
<dbReference type="FunFam" id="1.10.510.10:FF:000426">
    <property type="entry name" value="Receptor-type tyrosine-protein kinase FLT3"/>
    <property type="match status" value="1"/>
</dbReference>
<evidence type="ECO:0000256" key="12">
    <source>
        <dbReference type="ARBA" id="ARBA00023137"/>
    </source>
</evidence>
<evidence type="ECO:0000256" key="13">
    <source>
        <dbReference type="ARBA" id="ARBA00023157"/>
    </source>
</evidence>
<dbReference type="InterPro" id="IPR001245">
    <property type="entry name" value="Ser-Thr/Tyr_kinase_cat_dom"/>
</dbReference>
<feature type="binding site" evidence="19 22">
    <location>
        <position position="767"/>
    </location>
    <ligand>
        <name>ATP</name>
        <dbReference type="ChEBI" id="CHEBI:30616"/>
    </ligand>
</feature>
<evidence type="ECO:0000256" key="15">
    <source>
        <dbReference type="ARBA" id="ARBA00023180"/>
    </source>
</evidence>
<keyword evidence="4" id="KW-0808">Transferase</keyword>
<dbReference type="PROSITE" id="PS50835">
    <property type="entry name" value="IG_LIKE"/>
    <property type="match status" value="5"/>
</dbReference>
<keyword evidence="11 23" id="KW-0472">Membrane</keyword>
<evidence type="ECO:0000256" key="16">
    <source>
        <dbReference type="ARBA" id="ARBA00023319"/>
    </source>
</evidence>
<evidence type="ECO:0000313" key="26">
    <source>
        <dbReference type="EnsemblMetazoa" id="tetur18g01390.1"/>
    </source>
</evidence>
<evidence type="ECO:0000256" key="23">
    <source>
        <dbReference type="SAM" id="Phobius"/>
    </source>
</evidence>
<proteinExistence type="predicted"/>
<feature type="site" description="Important for interaction with phosphotyrosine-binding proteins" evidence="21">
    <location>
        <position position="1113"/>
    </location>
</feature>
<keyword evidence="10 23" id="KW-1133">Transmembrane helix</keyword>
<evidence type="ECO:0000256" key="7">
    <source>
        <dbReference type="ARBA" id="ARBA00022741"/>
    </source>
</evidence>
<keyword evidence="27" id="KW-1185">Reference proteome</keyword>
<evidence type="ECO:0000256" key="20">
    <source>
        <dbReference type="PIRSR" id="PIRSR000615-3"/>
    </source>
</evidence>
<keyword evidence="12" id="KW-0829">Tyrosine-protein kinase</keyword>
<evidence type="ECO:0000256" key="1">
    <source>
        <dbReference type="ARBA" id="ARBA00004479"/>
    </source>
</evidence>